<dbReference type="EC" id="4.3.2.9" evidence="1"/>
<feature type="binding site" evidence="4">
    <location>
        <begin position="14"/>
        <end position="19"/>
    </location>
    <ligand>
        <name>substrate</name>
    </ligand>
</feature>
<protein>
    <recommendedName>
        <fullName evidence="1">gamma-glutamylcyclotransferase</fullName>
        <ecNumber evidence="1">4.3.2.9</ecNumber>
    </recommendedName>
</protein>
<dbReference type="SUPFAM" id="SSF110857">
    <property type="entry name" value="Gamma-glutamyl cyclotransferase-like"/>
    <property type="match status" value="1"/>
</dbReference>
<evidence type="ECO:0000256" key="4">
    <source>
        <dbReference type="PIRSR" id="PIRSR617939-2"/>
    </source>
</evidence>
<evidence type="ECO:0000313" key="5">
    <source>
        <dbReference type="EMBL" id="KAK2144233.1"/>
    </source>
</evidence>
<keyword evidence="6" id="KW-1185">Reference proteome</keyword>
<dbReference type="EMBL" id="JAODUP010000776">
    <property type="protein sequence ID" value="KAK2144233.1"/>
    <property type="molecule type" value="Genomic_DNA"/>
</dbReference>
<keyword evidence="2" id="KW-0456">Lyase</keyword>
<gene>
    <name evidence="5" type="ORF">LSH36_776g02052</name>
</gene>
<accession>A0AAD9MU57</accession>
<dbReference type="InterPro" id="IPR017939">
    <property type="entry name" value="G-Glutamylcylcotransferase"/>
</dbReference>
<comment type="caution">
    <text evidence="5">The sequence shown here is derived from an EMBL/GenBank/DDBJ whole genome shotgun (WGS) entry which is preliminary data.</text>
</comment>
<feature type="active site" description="Proton acceptor" evidence="3">
    <location>
        <position position="91"/>
    </location>
</feature>
<organism evidence="5 6">
    <name type="scientific">Paralvinella palmiformis</name>
    <dbReference type="NCBI Taxonomy" id="53620"/>
    <lineage>
        <taxon>Eukaryota</taxon>
        <taxon>Metazoa</taxon>
        <taxon>Spiralia</taxon>
        <taxon>Lophotrochozoa</taxon>
        <taxon>Annelida</taxon>
        <taxon>Polychaeta</taxon>
        <taxon>Sedentaria</taxon>
        <taxon>Canalipalpata</taxon>
        <taxon>Terebellida</taxon>
        <taxon>Terebelliformia</taxon>
        <taxon>Alvinellidae</taxon>
        <taxon>Paralvinella</taxon>
    </lineage>
</organism>
<sequence>MNNSISKMATTFMYFAYGSNLLRERILIRNSSAIFKSIGRIDNYRLAFDLNRPESPWKGAVATIEECPGQQVWGCVWTLRQEDMAKLDEQEGVSRGIYNPISISVQTPAGEQLACRSYQLAIRGSADARPSPQYKSVILRGAKQNGLPIEYQQKLAAIEDNGYEGKLEIMVKIEELIEKYKGKQELSGTES</sequence>
<evidence type="ECO:0000256" key="3">
    <source>
        <dbReference type="PIRSR" id="PIRSR617939-1"/>
    </source>
</evidence>
<evidence type="ECO:0000313" key="6">
    <source>
        <dbReference type="Proteomes" id="UP001208570"/>
    </source>
</evidence>
<dbReference type="AlphaFoldDB" id="A0AAD9MU57"/>
<dbReference type="Proteomes" id="UP001208570">
    <property type="component" value="Unassembled WGS sequence"/>
</dbReference>
<feature type="binding site" evidence="4">
    <location>
        <position position="134"/>
    </location>
    <ligand>
        <name>substrate</name>
    </ligand>
</feature>
<dbReference type="GO" id="GO:0003839">
    <property type="term" value="F:gamma-glutamylcyclotransferase activity"/>
    <property type="evidence" value="ECO:0007669"/>
    <property type="project" value="UniProtKB-EC"/>
</dbReference>
<proteinExistence type="predicted"/>
<dbReference type="CDD" id="cd06661">
    <property type="entry name" value="GGCT_like"/>
    <property type="match status" value="1"/>
</dbReference>
<name>A0AAD9MU57_9ANNE</name>
<evidence type="ECO:0000256" key="2">
    <source>
        <dbReference type="ARBA" id="ARBA00023239"/>
    </source>
</evidence>
<dbReference type="Pfam" id="PF13772">
    <property type="entry name" value="AIG2_2"/>
    <property type="match status" value="1"/>
</dbReference>
<dbReference type="Gene3D" id="3.10.490.10">
    <property type="entry name" value="Gamma-glutamyl cyclotransferase-like"/>
    <property type="match status" value="1"/>
</dbReference>
<dbReference type="InterPro" id="IPR036568">
    <property type="entry name" value="GGCT-like_sf"/>
</dbReference>
<dbReference type="InterPro" id="IPR013024">
    <property type="entry name" value="GGCT-like"/>
</dbReference>
<evidence type="ECO:0000256" key="1">
    <source>
        <dbReference type="ARBA" id="ARBA00012346"/>
    </source>
</evidence>
<dbReference type="PANTHER" id="PTHR12935:SF0">
    <property type="entry name" value="GAMMA-GLUTAMYLCYCLOTRANSFERASE"/>
    <property type="match status" value="1"/>
</dbReference>
<dbReference type="PANTHER" id="PTHR12935">
    <property type="entry name" value="GAMMA-GLUTAMYLCYCLOTRANSFERASE"/>
    <property type="match status" value="1"/>
</dbReference>
<reference evidence="5" key="1">
    <citation type="journal article" date="2023" name="Mol. Biol. Evol.">
        <title>Third-Generation Sequencing Reveals the Adaptive Role of the Epigenome in Three Deep-Sea Polychaetes.</title>
        <authorList>
            <person name="Perez M."/>
            <person name="Aroh O."/>
            <person name="Sun Y."/>
            <person name="Lan Y."/>
            <person name="Juniper S.K."/>
            <person name="Young C.R."/>
            <person name="Angers B."/>
            <person name="Qian P.Y."/>
        </authorList>
    </citation>
    <scope>NUCLEOTIDE SEQUENCE</scope>
    <source>
        <strain evidence="5">P08H-3</strain>
    </source>
</reference>